<sequence>MYEKIWKTDASGTERHEYEKDRTIWMSEFLSNPLDISRTDRTAPESLENYPDQALNALTKSSSNNFHLRIYI</sequence>
<keyword evidence="2" id="KW-1185">Reference proteome</keyword>
<dbReference type="Proteomes" id="UP000765509">
    <property type="component" value="Unassembled WGS sequence"/>
</dbReference>
<proteinExistence type="predicted"/>
<dbReference type="EMBL" id="AVOT02002903">
    <property type="protein sequence ID" value="MBW0471903.1"/>
    <property type="molecule type" value="Genomic_DNA"/>
</dbReference>
<name>A0A9Q3BV75_9BASI</name>
<protein>
    <submittedName>
        <fullName evidence="1">Uncharacterized protein</fullName>
    </submittedName>
</protein>
<evidence type="ECO:0000313" key="1">
    <source>
        <dbReference type="EMBL" id="MBW0471903.1"/>
    </source>
</evidence>
<gene>
    <name evidence="1" type="ORF">O181_011618</name>
</gene>
<accession>A0A9Q3BV75</accession>
<reference evidence="1" key="1">
    <citation type="submission" date="2021-03" db="EMBL/GenBank/DDBJ databases">
        <title>Draft genome sequence of rust myrtle Austropuccinia psidii MF-1, a brazilian biotype.</title>
        <authorList>
            <person name="Quecine M.C."/>
            <person name="Pachon D.M.R."/>
            <person name="Bonatelli M.L."/>
            <person name="Correr F.H."/>
            <person name="Franceschini L.M."/>
            <person name="Leite T.F."/>
            <person name="Margarido G.R.A."/>
            <person name="Almeida C.A."/>
            <person name="Ferrarezi J.A."/>
            <person name="Labate C.A."/>
        </authorList>
    </citation>
    <scope>NUCLEOTIDE SEQUENCE</scope>
    <source>
        <strain evidence="1">MF-1</strain>
    </source>
</reference>
<organism evidence="1 2">
    <name type="scientific">Austropuccinia psidii MF-1</name>
    <dbReference type="NCBI Taxonomy" id="1389203"/>
    <lineage>
        <taxon>Eukaryota</taxon>
        <taxon>Fungi</taxon>
        <taxon>Dikarya</taxon>
        <taxon>Basidiomycota</taxon>
        <taxon>Pucciniomycotina</taxon>
        <taxon>Pucciniomycetes</taxon>
        <taxon>Pucciniales</taxon>
        <taxon>Sphaerophragmiaceae</taxon>
        <taxon>Austropuccinia</taxon>
    </lineage>
</organism>
<comment type="caution">
    <text evidence="1">The sequence shown here is derived from an EMBL/GenBank/DDBJ whole genome shotgun (WGS) entry which is preliminary data.</text>
</comment>
<dbReference type="AlphaFoldDB" id="A0A9Q3BV75"/>
<evidence type="ECO:0000313" key="2">
    <source>
        <dbReference type="Proteomes" id="UP000765509"/>
    </source>
</evidence>